<keyword evidence="2" id="KW-1185">Reference proteome</keyword>
<dbReference type="InParanoid" id="A7SCU8"/>
<protein>
    <recommendedName>
        <fullName evidence="3">RING-type domain-containing protein</fullName>
    </recommendedName>
</protein>
<dbReference type="eggNOG" id="ENOG502SFHQ">
    <property type="taxonomic scope" value="Eukaryota"/>
</dbReference>
<evidence type="ECO:0008006" key="3">
    <source>
        <dbReference type="Google" id="ProtNLM"/>
    </source>
</evidence>
<sequence length="334" mass="37785">MGFSPHPRTVQSKKRDLAVKSADITKFKINKAMQNKKFTLSIIDDFHVIHTVQDPKAAVTSTTLHMATELLDIQEAEAVPRPESTVQHQEVTVNGNVCRGGINITALQREFSTFLEDYLIQPYLAALPPERRIFNMADAEESIQHLRCYTDPENAEKASTSCSGDWPTYYFQKKMIAQMPALARVEGTILSALTEKKVETFHSLLRRNIEPWSNVAQIQNAARILNTNRLHNNFSDNFVNKYQKERATILLTLDATADQRSLPLGYAWNFEQPDPAKVCDFIGCQSVGSEHVLLTCGHSFHRECHRKTCPICLPNLLDKLAQLSESFNSGLLRR</sequence>
<dbReference type="EMBL" id="DS469625">
    <property type="protein sequence ID" value="EDO38498.1"/>
    <property type="molecule type" value="Genomic_DNA"/>
</dbReference>
<dbReference type="AlphaFoldDB" id="A7SCU8"/>
<dbReference type="HOGENOM" id="CLU_832357_0_0_1"/>
<proteinExistence type="predicted"/>
<evidence type="ECO:0000313" key="1">
    <source>
        <dbReference type="EMBL" id="EDO38498.1"/>
    </source>
</evidence>
<name>A7SCU8_NEMVE</name>
<reference evidence="1 2" key="1">
    <citation type="journal article" date="2007" name="Science">
        <title>Sea anemone genome reveals ancestral eumetazoan gene repertoire and genomic organization.</title>
        <authorList>
            <person name="Putnam N.H."/>
            <person name="Srivastava M."/>
            <person name="Hellsten U."/>
            <person name="Dirks B."/>
            <person name="Chapman J."/>
            <person name="Salamov A."/>
            <person name="Terry A."/>
            <person name="Shapiro H."/>
            <person name="Lindquist E."/>
            <person name="Kapitonov V.V."/>
            <person name="Jurka J."/>
            <person name="Genikhovich G."/>
            <person name="Grigoriev I.V."/>
            <person name="Lucas S.M."/>
            <person name="Steele R.E."/>
            <person name="Finnerty J.R."/>
            <person name="Technau U."/>
            <person name="Martindale M.Q."/>
            <person name="Rokhsar D.S."/>
        </authorList>
    </citation>
    <scope>NUCLEOTIDE SEQUENCE [LARGE SCALE GENOMIC DNA]</scope>
    <source>
        <strain evidence="2">CH2 X CH6</strain>
    </source>
</reference>
<dbReference type="SUPFAM" id="SSF57850">
    <property type="entry name" value="RING/U-box"/>
    <property type="match status" value="1"/>
</dbReference>
<dbReference type="PhylomeDB" id="A7SCU8"/>
<gene>
    <name evidence="1" type="ORF">NEMVEDRAFT_v1g210291</name>
</gene>
<dbReference type="Proteomes" id="UP000001593">
    <property type="component" value="Unassembled WGS sequence"/>
</dbReference>
<organism evidence="1 2">
    <name type="scientific">Nematostella vectensis</name>
    <name type="common">Starlet sea anemone</name>
    <dbReference type="NCBI Taxonomy" id="45351"/>
    <lineage>
        <taxon>Eukaryota</taxon>
        <taxon>Metazoa</taxon>
        <taxon>Cnidaria</taxon>
        <taxon>Anthozoa</taxon>
        <taxon>Hexacorallia</taxon>
        <taxon>Actiniaria</taxon>
        <taxon>Edwardsiidae</taxon>
        <taxon>Nematostella</taxon>
    </lineage>
</organism>
<accession>A7SCU8</accession>
<evidence type="ECO:0000313" key="2">
    <source>
        <dbReference type="Proteomes" id="UP000001593"/>
    </source>
</evidence>